<dbReference type="GO" id="GO:0009982">
    <property type="term" value="F:pseudouridine synthase activity"/>
    <property type="evidence" value="ECO:0007669"/>
    <property type="project" value="InterPro"/>
</dbReference>
<dbReference type="KEGG" id="tbe:Trebr_2134"/>
<evidence type="ECO:0000313" key="3">
    <source>
        <dbReference type="EMBL" id="AEE17549.1"/>
    </source>
</evidence>
<dbReference type="RefSeq" id="WP_013759251.1">
    <property type="nucleotide sequence ID" value="NC_015500.1"/>
</dbReference>
<sequence length="254" mass="28417">MKQQTSYTVLYGDDSIVVLNKRSGLLVAADRYDPDAPRLDTAASDEFGKLYAVHRIDKDTSGIVIYARTAEAHRVLSLQFQNREVEKVYHALVNGRPAWQSLHVDLKLIPDGDARHRTVVNKREGKSAVTDFTLLGVCPPYSWIEARPETGRTHQIRAHLAANGLGIVCDPLYSGNQKPVRLSEIKRSWNGDPDDERPLLARLALHAYRLTVTHPETGERMTFTAPYQRDMDAVRKQLTKLYGTDPLTAGTAAD</sequence>
<name>F4LKJ3_TREBD</name>
<organism evidence="3 4">
    <name type="scientific">Treponema brennaborense (strain DSM 12168 / CIP 105900 / DD5/3)</name>
    <dbReference type="NCBI Taxonomy" id="906968"/>
    <lineage>
        <taxon>Bacteria</taxon>
        <taxon>Pseudomonadati</taxon>
        <taxon>Spirochaetota</taxon>
        <taxon>Spirochaetia</taxon>
        <taxon>Spirochaetales</taxon>
        <taxon>Treponemataceae</taxon>
        <taxon>Treponema</taxon>
    </lineage>
</organism>
<dbReference type="PANTHER" id="PTHR21600:SF87">
    <property type="entry name" value="RNA PSEUDOURIDYLATE SYNTHASE DOMAIN-CONTAINING PROTEIN 1"/>
    <property type="match status" value="1"/>
</dbReference>
<protein>
    <submittedName>
        <fullName evidence="3">Pseudouridine synthase</fullName>
    </submittedName>
</protein>
<accession>F4LKJ3</accession>
<dbReference type="SUPFAM" id="SSF55120">
    <property type="entry name" value="Pseudouridine synthase"/>
    <property type="match status" value="1"/>
</dbReference>
<dbReference type="PANTHER" id="PTHR21600">
    <property type="entry name" value="MITOCHONDRIAL RNA PSEUDOURIDINE SYNTHASE"/>
    <property type="match status" value="1"/>
</dbReference>
<dbReference type="Pfam" id="PF00849">
    <property type="entry name" value="PseudoU_synth_2"/>
    <property type="match status" value="1"/>
</dbReference>
<comment type="similarity">
    <text evidence="1">Belongs to the pseudouridine synthase RluA family.</text>
</comment>
<dbReference type="InterPro" id="IPR006145">
    <property type="entry name" value="PsdUridine_synth_RsuA/RluA"/>
</dbReference>
<dbReference type="InterPro" id="IPR020103">
    <property type="entry name" value="PsdUridine_synth_cat_dom_sf"/>
</dbReference>
<dbReference type="CDD" id="cd02869">
    <property type="entry name" value="PseudoU_synth_RluA_like"/>
    <property type="match status" value="1"/>
</dbReference>
<proteinExistence type="inferred from homology"/>
<gene>
    <name evidence="3" type="ordered locus">Trebr_2134</name>
</gene>
<dbReference type="InterPro" id="IPR050188">
    <property type="entry name" value="RluA_PseudoU_synthase"/>
</dbReference>
<dbReference type="STRING" id="906968.Trebr_2134"/>
<evidence type="ECO:0000313" key="4">
    <source>
        <dbReference type="Proteomes" id="UP000006546"/>
    </source>
</evidence>
<dbReference type="eggNOG" id="COG0564">
    <property type="taxonomic scope" value="Bacteria"/>
</dbReference>
<keyword evidence="4" id="KW-1185">Reference proteome</keyword>
<dbReference type="GO" id="GO:0000455">
    <property type="term" value="P:enzyme-directed rRNA pseudouridine synthesis"/>
    <property type="evidence" value="ECO:0007669"/>
    <property type="project" value="TreeGrafter"/>
</dbReference>
<dbReference type="AlphaFoldDB" id="F4LKJ3"/>
<feature type="domain" description="Pseudouridine synthase RsuA/RluA-like" evidence="2">
    <location>
        <begin position="16"/>
        <end position="162"/>
    </location>
</feature>
<dbReference type="GO" id="GO:0003723">
    <property type="term" value="F:RNA binding"/>
    <property type="evidence" value="ECO:0007669"/>
    <property type="project" value="InterPro"/>
</dbReference>
<evidence type="ECO:0000259" key="2">
    <source>
        <dbReference type="Pfam" id="PF00849"/>
    </source>
</evidence>
<evidence type="ECO:0000256" key="1">
    <source>
        <dbReference type="ARBA" id="ARBA00010876"/>
    </source>
</evidence>
<dbReference type="EMBL" id="CP002696">
    <property type="protein sequence ID" value="AEE17549.1"/>
    <property type="molecule type" value="Genomic_DNA"/>
</dbReference>
<dbReference type="OrthoDB" id="305739at2"/>
<reference evidence="4" key="1">
    <citation type="submission" date="2011-04" db="EMBL/GenBank/DDBJ databases">
        <title>The complete genome of Treponema brennaborense DSM 12168.</title>
        <authorList>
            <person name="Lucas S."/>
            <person name="Han J."/>
            <person name="Lapidus A."/>
            <person name="Bruce D."/>
            <person name="Goodwin L."/>
            <person name="Pitluck S."/>
            <person name="Peters L."/>
            <person name="Kyrpides N."/>
            <person name="Mavromatis K."/>
            <person name="Ivanova N."/>
            <person name="Mikhailova N."/>
            <person name="Pagani I."/>
            <person name="Teshima H."/>
            <person name="Detter J.C."/>
            <person name="Tapia R."/>
            <person name="Han C."/>
            <person name="Land M."/>
            <person name="Hauser L."/>
            <person name="Markowitz V."/>
            <person name="Cheng J.-F."/>
            <person name="Hugenholtz P."/>
            <person name="Woyke T."/>
            <person name="Wu D."/>
            <person name="Gronow S."/>
            <person name="Wellnitz S."/>
            <person name="Brambilla E."/>
            <person name="Klenk H.-P."/>
            <person name="Eisen J.A."/>
        </authorList>
    </citation>
    <scope>NUCLEOTIDE SEQUENCE [LARGE SCALE GENOMIC DNA]</scope>
    <source>
        <strain evidence="4">DSM 12168 / CIP 105900 / DD5/3</strain>
    </source>
</reference>
<dbReference type="HOGENOM" id="CLU_016902_11_3_12"/>
<dbReference type="GO" id="GO:0140098">
    <property type="term" value="F:catalytic activity, acting on RNA"/>
    <property type="evidence" value="ECO:0007669"/>
    <property type="project" value="UniProtKB-ARBA"/>
</dbReference>
<dbReference type="Gene3D" id="3.30.2350.10">
    <property type="entry name" value="Pseudouridine synthase"/>
    <property type="match status" value="1"/>
</dbReference>
<dbReference type="Proteomes" id="UP000006546">
    <property type="component" value="Chromosome"/>
</dbReference>